<dbReference type="Proteomes" id="UP000039865">
    <property type="component" value="Unassembled WGS sequence"/>
</dbReference>
<proteinExistence type="predicted"/>
<evidence type="ECO:0000256" key="1">
    <source>
        <dbReference type="SAM" id="MobiDB-lite"/>
    </source>
</evidence>
<protein>
    <submittedName>
        <fullName evidence="2">Uncharacterized protein</fullName>
    </submittedName>
</protein>
<evidence type="ECO:0000313" key="2">
    <source>
        <dbReference type="EMBL" id="CDW76088.1"/>
    </source>
</evidence>
<sequence>MIQALNQALRDHEIEQKRDEYEKENKLRRHYCVRCKVLKHCVHCCISFLGKKAIDDQFCNICKEYGHKDRCCQRTWANIKKQNFRRVCVDGCQIPQGELWTNYDDPEFDIETKRIQDSYDLTEKLTQMSIRDKNKNQVKKLNSKIIKKLKEINEAYYNKLLLCQTSPDPAQIQFIYQGISMYLTQYPELRLHFTLLETNLEFKQQMINILQNTKGVGSVYLDPIDQKYKALWLSKVKLGMSTQFSSENNGQGSSSNGGISSGGAGVEQFNIDSSDENYVSNSSTGASGNAGGSSRPSSEWALRDNKDIKADEVRVQEVAERVQEHWIYKREKHFNYYFYLDY</sequence>
<organism evidence="2 3">
    <name type="scientific">Stylonychia lemnae</name>
    <name type="common">Ciliate</name>
    <dbReference type="NCBI Taxonomy" id="5949"/>
    <lineage>
        <taxon>Eukaryota</taxon>
        <taxon>Sar</taxon>
        <taxon>Alveolata</taxon>
        <taxon>Ciliophora</taxon>
        <taxon>Intramacronucleata</taxon>
        <taxon>Spirotrichea</taxon>
        <taxon>Stichotrichia</taxon>
        <taxon>Sporadotrichida</taxon>
        <taxon>Oxytrichidae</taxon>
        <taxon>Stylonychinae</taxon>
        <taxon>Stylonychia</taxon>
    </lineage>
</organism>
<feature type="region of interest" description="Disordered" evidence="1">
    <location>
        <begin position="277"/>
        <end position="303"/>
    </location>
</feature>
<reference evidence="2 3" key="1">
    <citation type="submission" date="2014-06" db="EMBL/GenBank/DDBJ databases">
        <authorList>
            <person name="Swart Estienne"/>
        </authorList>
    </citation>
    <scope>NUCLEOTIDE SEQUENCE [LARGE SCALE GENOMIC DNA]</scope>
    <source>
        <strain evidence="2 3">130c</strain>
    </source>
</reference>
<dbReference type="EMBL" id="CCKQ01004938">
    <property type="protein sequence ID" value="CDW76088.1"/>
    <property type="molecule type" value="Genomic_DNA"/>
</dbReference>
<dbReference type="InParanoid" id="A0A078A3I9"/>
<keyword evidence="3" id="KW-1185">Reference proteome</keyword>
<evidence type="ECO:0000313" key="3">
    <source>
        <dbReference type="Proteomes" id="UP000039865"/>
    </source>
</evidence>
<accession>A0A078A3I9</accession>
<feature type="compositionally biased region" description="Low complexity" evidence="1">
    <location>
        <begin position="280"/>
        <end position="298"/>
    </location>
</feature>
<dbReference type="AlphaFoldDB" id="A0A078A3I9"/>
<gene>
    <name evidence="2" type="primary">Contig11447.g12246</name>
    <name evidence="2" type="ORF">STYLEM_5084</name>
</gene>
<name>A0A078A3I9_STYLE</name>